<evidence type="ECO:0000256" key="1">
    <source>
        <dbReference type="SAM" id="MobiDB-lite"/>
    </source>
</evidence>
<feature type="region of interest" description="Disordered" evidence="1">
    <location>
        <begin position="1"/>
        <end position="67"/>
    </location>
</feature>
<name>A0ABR2XWH9_9PEZI</name>
<reference evidence="2 3" key="1">
    <citation type="submission" date="2024-02" db="EMBL/GenBank/DDBJ databases">
        <title>First draft genome assembly of two strains of Seiridium cardinale.</title>
        <authorList>
            <person name="Emiliani G."/>
            <person name="Scali E."/>
        </authorList>
    </citation>
    <scope>NUCLEOTIDE SEQUENCE [LARGE SCALE GENOMIC DNA]</scope>
    <source>
        <strain evidence="2 3">BM-138-000479</strain>
    </source>
</reference>
<feature type="compositionally biased region" description="Polar residues" evidence="1">
    <location>
        <begin position="154"/>
        <end position="165"/>
    </location>
</feature>
<organism evidence="2 3">
    <name type="scientific">Seiridium cardinale</name>
    <dbReference type="NCBI Taxonomy" id="138064"/>
    <lineage>
        <taxon>Eukaryota</taxon>
        <taxon>Fungi</taxon>
        <taxon>Dikarya</taxon>
        <taxon>Ascomycota</taxon>
        <taxon>Pezizomycotina</taxon>
        <taxon>Sordariomycetes</taxon>
        <taxon>Xylariomycetidae</taxon>
        <taxon>Amphisphaeriales</taxon>
        <taxon>Sporocadaceae</taxon>
        <taxon>Seiridium</taxon>
    </lineage>
</organism>
<accession>A0ABR2XWH9</accession>
<gene>
    <name evidence="2" type="ORF">SCAR479_05138</name>
</gene>
<evidence type="ECO:0000313" key="3">
    <source>
        <dbReference type="Proteomes" id="UP001465668"/>
    </source>
</evidence>
<protein>
    <submittedName>
        <fullName evidence="2">Uncharacterized protein</fullName>
    </submittedName>
</protein>
<feature type="region of interest" description="Disordered" evidence="1">
    <location>
        <begin position="149"/>
        <end position="179"/>
    </location>
</feature>
<dbReference type="Proteomes" id="UP001465668">
    <property type="component" value="Unassembled WGS sequence"/>
</dbReference>
<sequence length="195" mass="21230">MSLKYPAKEAIISGPSRKRAPDESDGCLHNSEHDGMEGSVGRRRKQSGADFCPPDQSRELESQSSPSPKTQLAKVCLVRLRFSAPKWFAMERKTQKRVCNLTVTRSCEWPQKGLSAAAAVELRREVSRMCVARLLVFALARSEELRAETPCPSLGQSQDANTTFDGQKDSLAPGKATSLNAPAAKHTVCGLSDSP</sequence>
<keyword evidence="3" id="KW-1185">Reference proteome</keyword>
<proteinExistence type="predicted"/>
<dbReference type="EMBL" id="JARVKM010000017">
    <property type="protein sequence ID" value="KAK9778168.1"/>
    <property type="molecule type" value="Genomic_DNA"/>
</dbReference>
<evidence type="ECO:0000313" key="2">
    <source>
        <dbReference type="EMBL" id="KAK9778168.1"/>
    </source>
</evidence>
<comment type="caution">
    <text evidence="2">The sequence shown here is derived from an EMBL/GenBank/DDBJ whole genome shotgun (WGS) entry which is preliminary data.</text>
</comment>